<keyword evidence="2 9" id="KW-0597">Phosphoprotein</keyword>
<dbReference type="InterPro" id="IPR005844">
    <property type="entry name" value="A-D-PHexomutase_a/b/a-I"/>
</dbReference>
<dbReference type="GO" id="GO:0009252">
    <property type="term" value="P:peptidoglycan biosynthetic process"/>
    <property type="evidence" value="ECO:0007669"/>
    <property type="project" value="TreeGrafter"/>
</dbReference>
<dbReference type="PANTHER" id="PTHR42946:SF1">
    <property type="entry name" value="PHOSPHOGLUCOMUTASE (ALPHA-D-GLUCOSE-1,6-BISPHOSPHATE-DEPENDENT)"/>
    <property type="match status" value="1"/>
</dbReference>
<comment type="PTM">
    <text evidence="9">Activated by phosphorylation.</text>
</comment>
<dbReference type="GO" id="GO:0000287">
    <property type="term" value="F:magnesium ion binding"/>
    <property type="evidence" value="ECO:0007669"/>
    <property type="project" value="UniProtKB-UniRule"/>
</dbReference>
<evidence type="ECO:0000256" key="8">
    <source>
        <dbReference type="ARBA" id="ARBA00068193"/>
    </source>
</evidence>
<dbReference type="GO" id="GO:0005829">
    <property type="term" value="C:cytosol"/>
    <property type="evidence" value="ECO:0007669"/>
    <property type="project" value="TreeGrafter"/>
</dbReference>
<evidence type="ECO:0000256" key="6">
    <source>
        <dbReference type="ARBA" id="ARBA00050364"/>
    </source>
</evidence>
<dbReference type="GO" id="GO:0006048">
    <property type="term" value="P:UDP-N-acetylglucosamine biosynthetic process"/>
    <property type="evidence" value="ECO:0007669"/>
    <property type="project" value="TreeGrafter"/>
</dbReference>
<dbReference type="InterPro" id="IPR005843">
    <property type="entry name" value="A-D-PHexomutase_C"/>
</dbReference>
<evidence type="ECO:0000256" key="9">
    <source>
        <dbReference type="HAMAP-Rule" id="MF_01554"/>
    </source>
</evidence>
<dbReference type="EC" id="5.4.2.10" evidence="7 9"/>
<dbReference type="Gene3D" id="3.40.120.10">
    <property type="entry name" value="Alpha-D-Glucose-1,6-Bisphosphate, subunit A, domain 3"/>
    <property type="match status" value="3"/>
</dbReference>
<accession>A0A1I0CM07</accession>
<dbReference type="NCBIfam" id="NF008139">
    <property type="entry name" value="PRK10887.1"/>
    <property type="match status" value="1"/>
</dbReference>
<dbReference type="InterPro" id="IPR016066">
    <property type="entry name" value="A-D-PHexomutase_CS"/>
</dbReference>
<evidence type="ECO:0000256" key="4">
    <source>
        <dbReference type="ARBA" id="ARBA00022842"/>
    </source>
</evidence>
<comment type="cofactor">
    <cofactor evidence="9">
        <name>Mg(2+)</name>
        <dbReference type="ChEBI" id="CHEBI:18420"/>
    </cofactor>
    <text evidence="9">Binds 1 Mg(2+) ion per subunit.</text>
</comment>
<dbReference type="STRING" id="1120990.SAMN03080614_10823"/>
<dbReference type="InterPro" id="IPR016055">
    <property type="entry name" value="A-D-PHexomutase_a/b/a-I/II/III"/>
</dbReference>
<dbReference type="NCBIfam" id="TIGR01455">
    <property type="entry name" value="glmM"/>
    <property type="match status" value="1"/>
</dbReference>
<dbReference type="Proteomes" id="UP000243819">
    <property type="component" value="Unassembled WGS sequence"/>
</dbReference>
<sequence length="445" mass="48714">MGKLFGTDGIRGKANEFLTPELVYKIARCAGYYFTQNWDNPKILIGKDTRISGDMIESALVLGFTSVGVDVIKLGVVTTPAVAYLTKNTNASAGVMISASHNPMEDNGIKFFSNLGFKLPDEVEDKIEELYFSEKPLPYPTGEGVGRVWEDLTLKDRYIEYLKTTVKNRFDNVKLALDCANGAVYQLAPELFTGLGAKVHIINNQPDGTNINADCGSTHPERLAAYVKEQGLDLGFAFDGDADRLIAVDKDGEVIDGDYILAICGKYLKGVGKLPENVIVGTVMANLGFDIACQREGIKPIKTKVGDRYVLEEMLKGGYTLGGEQSGHIIFLEYSTTGDGLLTAIQLLDILISTGQTLDRAKTILQKLPQVLVNVKVGNKEKYHTNTEIAKVVSEVEDVLGQEGRVLVRPSGTENLIRVMVEGKDYDKIQDYAEKIASVIQRELA</sequence>
<dbReference type="CDD" id="cd05802">
    <property type="entry name" value="GlmM"/>
    <property type="match status" value="1"/>
</dbReference>
<dbReference type="PROSITE" id="PS00710">
    <property type="entry name" value="PGM_PMM"/>
    <property type="match status" value="1"/>
</dbReference>
<dbReference type="Pfam" id="PF02880">
    <property type="entry name" value="PGM_PMM_III"/>
    <property type="match status" value="1"/>
</dbReference>
<dbReference type="OrthoDB" id="9806956at2"/>
<dbReference type="GO" id="GO:0008966">
    <property type="term" value="F:phosphoglucosamine mutase activity"/>
    <property type="evidence" value="ECO:0007669"/>
    <property type="project" value="UniProtKB-UniRule"/>
</dbReference>
<dbReference type="HAMAP" id="MF_01554_B">
    <property type="entry name" value="GlmM_B"/>
    <property type="match status" value="1"/>
</dbReference>
<keyword evidence="5 9" id="KW-0413">Isomerase</keyword>
<dbReference type="GO" id="GO:0005975">
    <property type="term" value="P:carbohydrate metabolic process"/>
    <property type="evidence" value="ECO:0007669"/>
    <property type="project" value="InterPro"/>
</dbReference>
<feature type="modified residue" description="Phosphoserine" evidence="9">
    <location>
        <position position="100"/>
    </location>
</feature>
<reference evidence="17" key="1">
    <citation type="submission" date="2016-10" db="EMBL/GenBank/DDBJ databases">
        <authorList>
            <person name="Varghese N."/>
            <person name="Submissions S."/>
        </authorList>
    </citation>
    <scope>NUCLEOTIDE SEQUENCE [LARGE SCALE GENOMIC DNA]</scope>
    <source>
        <strain evidence="17">DSM 13577</strain>
    </source>
</reference>
<feature type="domain" description="Alpha-D-phosphohexomutase alpha/beta/alpha" evidence="14">
    <location>
        <begin position="156"/>
        <end position="252"/>
    </location>
</feature>
<dbReference type="InterPro" id="IPR006352">
    <property type="entry name" value="GlmM_bact"/>
</dbReference>
<keyword evidence="4 9" id="KW-0460">Magnesium</keyword>
<dbReference type="PANTHER" id="PTHR42946">
    <property type="entry name" value="PHOSPHOHEXOSE MUTASE"/>
    <property type="match status" value="1"/>
</dbReference>
<dbReference type="InterPro" id="IPR005846">
    <property type="entry name" value="A-D-PHexomutase_a/b/a-III"/>
</dbReference>
<dbReference type="InterPro" id="IPR050060">
    <property type="entry name" value="Phosphoglucosamine_mutase"/>
</dbReference>
<comment type="function">
    <text evidence="9 11">Catalyzes the conversion of glucosamine-6-phosphate to glucosamine-1-phosphate.</text>
</comment>
<feature type="active site" description="Phosphoserine intermediate" evidence="9">
    <location>
        <position position="100"/>
    </location>
</feature>
<dbReference type="FunFam" id="3.40.120.10:FF:000002">
    <property type="entry name" value="Phosphoglucosamine mutase"/>
    <property type="match status" value="1"/>
</dbReference>
<dbReference type="Pfam" id="PF02879">
    <property type="entry name" value="PGM_PMM_II"/>
    <property type="match status" value="1"/>
</dbReference>
<feature type="binding site" evidence="9">
    <location>
        <position position="239"/>
    </location>
    <ligand>
        <name>Mg(2+)</name>
        <dbReference type="ChEBI" id="CHEBI:18420"/>
    </ligand>
</feature>
<feature type="domain" description="Alpha-D-phosphohexomutase alpha/beta/alpha" evidence="13">
    <location>
        <begin position="3"/>
        <end position="135"/>
    </location>
</feature>
<evidence type="ECO:0000259" key="15">
    <source>
        <dbReference type="Pfam" id="PF02880"/>
    </source>
</evidence>
<dbReference type="FunFam" id="3.40.120.10:FF:000001">
    <property type="entry name" value="Phosphoglucosamine mutase"/>
    <property type="match status" value="1"/>
</dbReference>
<evidence type="ECO:0000256" key="11">
    <source>
        <dbReference type="RuleBase" id="RU004327"/>
    </source>
</evidence>
<evidence type="ECO:0000259" key="13">
    <source>
        <dbReference type="Pfam" id="PF02878"/>
    </source>
</evidence>
<dbReference type="GO" id="GO:0004615">
    <property type="term" value="F:phosphomannomutase activity"/>
    <property type="evidence" value="ECO:0007669"/>
    <property type="project" value="TreeGrafter"/>
</dbReference>
<feature type="domain" description="Alpha-D-phosphohexomutase alpha/beta/alpha" evidence="15">
    <location>
        <begin position="256"/>
        <end position="361"/>
    </location>
</feature>
<comment type="catalytic activity">
    <reaction evidence="6 9 11">
        <text>alpha-D-glucosamine 1-phosphate = D-glucosamine 6-phosphate</text>
        <dbReference type="Rhea" id="RHEA:23424"/>
        <dbReference type="ChEBI" id="CHEBI:58516"/>
        <dbReference type="ChEBI" id="CHEBI:58725"/>
        <dbReference type="EC" id="5.4.2.10"/>
    </reaction>
</comment>
<dbReference type="PRINTS" id="PR00509">
    <property type="entry name" value="PGMPMM"/>
</dbReference>
<dbReference type="SUPFAM" id="SSF53738">
    <property type="entry name" value="Phosphoglucomutase, first 3 domains"/>
    <property type="match status" value="3"/>
</dbReference>
<dbReference type="EMBL" id="FOIF01000082">
    <property type="protein sequence ID" value="SET20713.1"/>
    <property type="molecule type" value="Genomic_DNA"/>
</dbReference>
<evidence type="ECO:0000256" key="5">
    <source>
        <dbReference type="ARBA" id="ARBA00023235"/>
    </source>
</evidence>
<dbReference type="Gene3D" id="3.30.310.50">
    <property type="entry name" value="Alpha-D-phosphohexomutase, C-terminal domain"/>
    <property type="match status" value="1"/>
</dbReference>
<organism evidence="16 17">
    <name type="scientific">Anaerobranca gottschalkii DSM 13577</name>
    <dbReference type="NCBI Taxonomy" id="1120990"/>
    <lineage>
        <taxon>Bacteria</taxon>
        <taxon>Bacillati</taxon>
        <taxon>Bacillota</taxon>
        <taxon>Clostridia</taxon>
        <taxon>Eubacteriales</taxon>
        <taxon>Proteinivoracaceae</taxon>
        <taxon>Anaerobranca</taxon>
    </lineage>
</organism>
<dbReference type="Pfam" id="PF00408">
    <property type="entry name" value="PGM_PMM_IV"/>
    <property type="match status" value="1"/>
</dbReference>
<evidence type="ECO:0000259" key="12">
    <source>
        <dbReference type="Pfam" id="PF00408"/>
    </source>
</evidence>
<dbReference type="InterPro" id="IPR036900">
    <property type="entry name" value="A-D-PHexomutase_C_sf"/>
</dbReference>
<keyword evidence="3 9" id="KW-0479">Metal-binding</keyword>
<evidence type="ECO:0000313" key="17">
    <source>
        <dbReference type="Proteomes" id="UP000243819"/>
    </source>
</evidence>
<comment type="similarity">
    <text evidence="1 9 10">Belongs to the phosphohexose mutase family.</text>
</comment>
<dbReference type="RefSeq" id="WP_091351554.1">
    <property type="nucleotide sequence ID" value="NZ_FOIF01000082.1"/>
</dbReference>
<evidence type="ECO:0000256" key="7">
    <source>
        <dbReference type="ARBA" id="ARBA00066330"/>
    </source>
</evidence>
<feature type="binding site" evidence="9">
    <location>
        <position position="241"/>
    </location>
    <ligand>
        <name>Mg(2+)</name>
        <dbReference type="ChEBI" id="CHEBI:18420"/>
    </ligand>
</feature>
<name>A0A1I0CM07_9FIRM</name>
<dbReference type="InterPro" id="IPR005841">
    <property type="entry name" value="Alpha-D-phosphohexomutase_SF"/>
</dbReference>
<feature type="binding site" description="via phosphate group" evidence="9">
    <location>
        <position position="100"/>
    </location>
    <ligand>
        <name>Mg(2+)</name>
        <dbReference type="ChEBI" id="CHEBI:18420"/>
    </ligand>
</feature>
<evidence type="ECO:0000313" key="16">
    <source>
        <dbReference type="EMBL" id="SET20713.1"/>
    </source>
</evidence>
<dbReference type="InterPro" id="IPR005845">
    <property type="entry name" value="A-D-PHexomutase_a/b/a-II"/>
</dbReference>
<gene>
    <name evidence="9" type="primary">glmM</name>
    <name evidence="16" type="ORF">SAMN03080614_10823</name>
</gene>
<dbReference type="SUPFAM" id="SSF55957">
    <property type="entry name" value="Phosphoglucomutase, C-terminal domain"/>
    <property type="match status" value="1"/>
</dbReference>
<protein>
    <recommendedName>
        <fullName evidence="8 9">Phosphoglucosamine mutase</fullName>
        <ecNumber evidence="7 9">5.4.2.10</ecNumber>
    </recommendedName>
</protein>
<evidence type="ECO:0000256" key="3">
    <source>
        <dbReference type="ARBA" id="ARBA00022723"/>
    </source>
</evidence>
<proteinExistence type="inferred from homology"/>
<dbReference type="AlphaFoldDB" id="A0A1I0CM07"/>
<dbReference type="FunFam" id="3.30.310.50:FF:000001">
    <property type="entry name" value="Phosphoglucosamine mutase"/>
    <property type="match status" value="1"/>
</dbReference>
<feature type="binding site" evidence="9">
    <location>
        <position position="243"/>
    </location>
    <ligand>
        <name>Mg(2+)</name>
        <dbReference type="ChEBI" id="CHEBI:18420"/>
    </ligand>
</feature>
<evidence type="ECO:0000256" key="10">
    <source>
        <dbReference type="RuleBase" id="RU004326"/>
    </source>
</evidence>
<evidence type="ECO:0000259" key="14">
    <source>
        <dbReference type="Pfam" id="PF02879"/>
    </source>
</evidence>
<keyword evidence="17" id="KW-1185">Reference proteome</keyword>
<evidence type="ECO:0000256" key="2">
    <source>
        <dbReference type="ARBA" id="ARBA00022553"/>
    </source>
</evidence>
<dbReference type="Pfam" id="PF02878">
    <property type="entry name" value="PGM_PMM_I"/>
    <property type="match status" value="1"/>
</dbReference>
<evidence type="ECO:0000256" key="1">
    <source>
        <dbReference type="ARBA" id="ARBA00010231"/>
    </source>
</evidence>
<feature type="domain" description="Alpha-D-phosphohexomutase C-terminal" evidence="12">
    <location>
        <begin position="372"/>
        <end position="437"/>
    </location>
</feature>